<dbReference type="Pfam" id="PF12796">
    <property type="entry name" value="Ank_2"/>
    <property type="match status" value="1"/>
</dbReference>
<evidence type="ECO:0000256" key="2">
    <source>
        <dbReference type="ARBA" id="ARBA00023043"/>
    </source>
</evidence>
<dbReference type="PANTHER" id="PTHR24198">
    <property type="entry name" value="ANKYRIN REPEAT AND PROTEIN KINASE DOMAIN-CONTAINING PROTEIN"/>
    <property type="match status" value="1"/>
</dbReference>
<dbReference type="EMBL" id="CDPU01000035">
    <property type="protein sequence ID" value="CEO53473.1"/>
    <property type="molecule type" value="Genomic_DNA"/>
</dbReference>
<reference evidence="4" key="1">
    <citation type="submission" date="2015-01" db="EMBL/GenBank/DDBJ databases">
        <authorList>
            <person name="Durling Mikael"/>
        </authorList>
    </citation>
    <scope>NUCLEOTIDE SEQUENCE</scope>
</reference>
<accession>A0A0B7K812</accession>
<gene>
    <name evidence="4" type="ORF">BN869_000009531_1</name>
</gene>
<dbReference type="InterPro" id="IPR002110">
    <property type="entry name" value="Ankyrin_rpt"/>
</dbReference>
<proteinExistence type="predicted"/>
<name>A0A0B7K812_BIOOC</name>
<dbReference type="SMART" id="SM00248">
    <property type="entry name" value="ANK"/>
    <property type="match status" value="6"/>
</dbReference>
<dbReference type="Pfam" id="PF13637">
    <property type="entry name" value="Ank_4"/>
    <property type="match status" value="1"/>
</dbReference>
<keyword evidence="2 3" id="KW-0040">ANK repeat</keyword>
<keyword evidence="1" id="KW-0677">Repeat</keyword>
<dbReference type="AlphaFoldDB" id="A0A0B7K812"/>
<dbReference type="PANTHER" id="PTHR24198:SF165">
    <property type="entry name" value="ANKYRIN REPEAT-CONTAINING PROTEIN-RELATED"/>
    <property type="match status" value="1"/>
</dbReference>
<dbReference type="PROSITE" id="PS50088">
    <property type="entry name" value="ANK_REPEAT"/>
    <property type="match status" value="3"/>
</dbReference>
<feature type="repeat" description="ANK" evidence="3">
    <location>
        <begin position="72"/>
        <end position="104"/>
    </location>
</feature>
<feature type="repeat" description="ANK" evidence="3">
    <location>
        <begin position="105"/>
        <end position="137"/>
    </location>
</feature>
<dbReference type="SUPFAM" id="SSF48403">
    <property type="entry name" value="Ankyrin repeat"/>
    <property type="match status" value="1"/>
</dbReference>
<evidence type="ECO:0000256" key="3">
    <source>
        <dbReference type="PROSITE-ProRule" id="PRU00023"/>
    </source>
</evidence>
<evidence type="ECO:0000313" key="4">
    <source>
        <dbReference type="EMBL" id="CEO53473.1"/>
    </source>
</evidence>
<feature type="repeat" description="ANK" evidence="3">
    <location>
        <begin position="212"/>
        <end position="244"/>
    </location>
</feature>
<organism evidence="4">
    <name type="scientific">Bionectria ochroleuca</name>
    <name type="common">Gliocladium roseum</name>
    <dbReference type="NCBI Taxonomy" id="29856"/>
    <lineage>
        <taxon>Eukaryota</taxon>
        <taxon>Fungi</taxon>
        <taxon>Dikarya</taxon>
        <taxon>Ascomycota</taxon>
        <taxon>Pezizomycotina</taxon>
        <taxon>Sordariomycetes</taxon>
        <taxon>Hypocreomycetidae</taxon>
        <taxon>Hypocreales</taxon>
        <taxon>Bionectriaceae</taxon>
        <taxon>Clonostachys</taxon>
    </lineage>
</organism>
<sequence>MGKLGFESRATDALDWGHYQADEVNILSKVLSFIDDVPQYKTTLVHLAALGELEMMEALEEEPWAIDQPDRYGMAPIHYASMDGDLEILKMLIWAEADVNICDLDGLTPLMFAALNGHVDCIRLLVDSKCNIEQRSHTEFRAIHYAAQFCQPRSVLALVAAGASASARGWLGQTPLHRLARCEIDTSFEAIKETISSLLVSKGVSIDAQDSNGDTPVFRAVAKGNIPVLRCLVEAGASLLPVNDGSRNMLHMVAMYPDDGILRYLLNLDSGVFLGINTEHQDADGRTPMDLVPIHDPGATQSLQGMTECGSLKQKIQKLDCLIRYANLSHRSEQLRTIIRLVDQKQASCARLQLAHVINEKKEWGQLELASWYRGIDQMIQALDYDKVIIALEDDVQQLTAQIGTIGAAGTSNEGGVSDNFN</sequence>
<dbReference type="Gene3D" id="1.25.40.20">
    <property type="entry name" value="Ankyrin repeat-containing domain"/>
    <property type="match status" value="2"/>
</dbReference>
<evidence type="ECO:0000256" key="1">
    <source>
        <dbReference type="ARBA" id="ARBA00022737"/>
    </source>
</evidence>
<dbReference type="PROSITE" id="PS50297">
    <property type="entry name" value="ANK_REP_REGION"/>
    <property type="match status" value="3"/>
</dbReference>
<dbReference type="InterPro" id="IPR036770">
    <property type="entry name" value="Ankyrin_rpt-contain_sf"/>
</dbReference>
<protein>
    <submittedName>
        <fullName evidence="4">Uncharacterized protein</fullName>
    </submittedName>
</protein>